<reference evidence="4 5" key="1">
    <citation type="submission" date="2023-04" db="EMBL/GenBank/DDBJ databases">
        <title>Halomonas strains isolated from rhizosphere soil.</title>
        <authorList>
            <person name="Xu L."/>
            <person name="Sun J.-Q."/>
        </authorList>
    </citation>
    <scope>NUCLEOTIDE SEQUENCE [LARGE SCALE GENOMIC DNA]</scope>
    <source>
        <strain evidence="4 5">LN1S58</strain>
    </source>
</reference>
<keyword evidence="5" id="KW-1185">Reference proteome</keyword>
<dbReference type="PANTHER" id="PTHR30543">
    <property type="entry name" value="CHROMATE REDUCTASE"/>
    <property type="match status" value="1"/>
</dbReference>
<dbReference type="Proteomes" id="UP001244242">
    <property type="component" value="Unassembled WGS sequence"/>
</dbReference>
<dbReference type="EC" id="1.-.-.-" evidence="4"/>
<evidence type="ECO:0000313" key="5">
    <source>
        <dbReference type="Proteomes" id="UP001244242"/>
    </source>
</evidence>
<evidence type="ECO:0000256" key="2">
    <source>
        <dbReference type="ARBA" id="ARBA00022643"/>
    </source>
</evidence>
<comment type="cofactor">
    <cofactor evidence="1">
        <name>FMN</name>
        <dbReference type="ChEBI" id="CHEBI:58210"/>
    </cofactor>
</comment>
<keyword evidence="4" id="KW-0560">Oxidoreductase</keyword>
<keyword evidence="2" id="KW-0288">FMN</keyword>
<protein>
    <submittedName>
        <fullName evidence="4">NAD(P)H-dependent oxidoreductase</fullName>
        <ecNumber evidence="4">1.-.-.-</ecNumber>
    </submittedName>
</protein>
<dbReference type="SUPFAM" id="SSF52218">
    <property type="entry name" value="Flavoproteins"/>
    <property type="match status" value="1"/>
</dbReference>
<dbReference type="Gene3D" id="3.40.50.360">
    <property type="match status" value="1"/>
</dbReference>
<accession>A0ABT6VRV9</accession>
<proteinExistence type="predicted"/>
<dbReference type="InterPro" id="IPR005025">
    <property type="entry name" value="FMN_Rdtase-like_dom"/>
</dbReference>
<organism evidence="4 5">
    <name type="scientific">Halomonas kalidii</name>
    <dbReference type="NCBI Taxonomy" id="3043293"/>
    <lineage>
        <taxon>Bacteria</taxon>
        <taxon>Pseudomonadati</taxon>
        <taxon>Pseudomonadota</taxon>
        <taxon>Gammaproteobacteria</taxon>
        <taxon>Oceanospirillales</taxon>
        <taxon>Halomonadaceae</taxon>
        <taxon>Halomonas</taxon>
    </lineage>
</organism>
<dbReference type="InterPro" id="IPR029039">
    <property type="entry name" value="Flavoprotein-like_sf"/>
</dbReference>
<sequence>MEPEDMTDRTPPPPILVFAGSAREDSFNKQLARLAADRIEALGGEPTFIDLRDYPMPLYDGDLEAESGLPENALALRRLLAEHQGLLIASPEYNGFITPLLKNTIDWLTRPHEGDSGLKLFQGRIAAVVSASPGGLGGIRSLALIRQLLGNIGVTVLPDQLAVARAKEAFDDDGSLASDGQQQKLDAICGRLIDTLDRLGDRGPRA</sequence>
<feature type="domain" description="NADPH-dependent FMN reductase-like" evidence="3">
    <location>
        <begin position="15"/>
        <end position="166"/>
    </location>
</feature>
<evidence type="ECO:0000259" key="3">
    <source>
        <dbReference type="Pfam" id="PF03358"/>
    </source>
</evidence>
<dbReference type="Pfam" id="PF03358">
    <property type="entry name" value="FMN_red"/>
    <property type="match status" value="1"/>
</dbReference>
<comment type="caution">
    <text evidence="4">The sequence shown here is derived from an EMBL/GenBank/DDBJ whole genome shotgun (WGS) entry which is preliminary data.</text>
</comment>
<evidence type="ECO:0000256" key="1">
    <source>
        <dbReference type="ARBA" id="ARBA00001917"/>
    </source>
</evidence>
<name>A0ABT6VRV9_9GAMM</name>
<evidence type="ECO:0000313" key="4">
    <source>
        <dbReference type="EMBL" id="MDI5935987.1"/>
    </source>
</evidence>
<dbReference type="RefSeq" id="WP_282723408.1">
    <property type="nucleotide sequence ID" value="NZ_JASCQO010000054.1"/>
</dbReference>
<dbReference type="InterPro" id="IPR050712">
    <property type="entry name" value="NAD(P)H-dep_reductase"/>
</dbReference>
<gene>
    <name evidence="4" type="ORF">QLQ84_19525</name>
</gene>
<dbReference type="PANTHER" id="PTHR30543:SF21">
    <property type="entry name" value="NAD(P)H-DEPENDENT FMN REDUCTASE LOT6"/>
    <property type="match status" value="1"/>
</dbReference>
<dbReference type="GO" id="GO:0016491">
    <property type="term" value="F:oxidoreductase activity"/>
    <property type="evidence" value="ECO:0007669"/>
    <property type="project" value="UniProtKB-KW"/>
</dbReference>
<keyword evidence="2" id="KW-0285">Flavoprotein</keyword>
<dbReference type="EMBL" id="JASCQO010000054">
    <property type="protein sequence ID" value="MDI5935987.1"/>
    <property type="molecule type" value="Genomic_DNA"/>
</dbReference>